<accession>A0A0F9RKJ5</accession>
<evidence type="ECO:0000313" key="1">
    <source>
        <dbReference type="EMBL" id="KKN17758.1"/>
    </source>
</evidence>
<dbReference type="AlphaFoldDB" id="A0A0F9RKJ5"/>
<protein>
    <recommendedName>
        <fullName evidence="2">IS66 family insertion sequence element accessory protein TnpB</fullName>
    </recommendedName>
</protein>
<gene>
    <name evidence="1" type="ORF">LCGC14_0962510</name>
</gene>
<organism evidence="1">
    <name type="scientific">marine sediment metagenome</name>
    <dbReference type="NCBI Taxonomy" id="412755"/>
    <lineage>
        <taxon>unclassified sequences</taxon>
        <taxon>metagenomes</taxon>
        <taxon>ecological metagenomes</taxon>
    </lineage>
</organism>
<comment type="caution">
    <text evidence="1">The sequence shown here is derived from an EMBL/GenBank/DDBJ whole genome shotgun (WGS) entry which is preliminary data.</text>
</comment>
<dbReference type="EMBL" id="LAZR01003491">
    <property type="protein sequence ID" value="KKN17758.1"/>
    <property type="molecule type" value="Genomic_DNA"/>
</dbReference>
<proteinExistence type="predicted"/>
<evidence type="ECO:0008006" key="2">
    <source>
        <dbReference type="Google" id="ProtNLM"/>
    </source>
</evidence>
<name>A0A0F9RKJ5_9ZZZZ</name>
<reference evidence="1" key="1">
    <citation type="journal article" date="2015" name="Nature">
        <title>Complex archaea that bridge the gap between prokaryotes and eukaryotes.</title>
        <authorList>
            <person name="Spang A."/>
            <person name="Saw J.H."/>
            <person name="Jorgensen S.L."/>
            <person name="Zaremba-Niedzwiedzka K."/>
            <person name="Martijn J."/>
            <person name="Lind A.E."/>
            <person name="van Eijk R."/>
            <person name="Schleper C."/>
            <person name="Guy L."/>
            <person name="Ettema T.J."/>
        </authorList>
    </citation>
    <scope>NUCLEOTIDE SEQUENCE</scope>
</reference>
<dbReference type="NCBIfam" id="NF047593">
    <property type="entry name" value="IS66_ISAeme5_TnpA"/>
    <property type="match status" value="1"/>
</dbReference>
<feature type="non-terminal residue" evidence="1">
    <location>
        <position position="1"/>
    </location>
</feature>
<sequence length="124" mass="14010">KRLAKCTCQSLVKTSKLFPNFNEEIVMRKTRSLKQWRSIIEEQQASDLTITDYCHQNALSKTTFYAARSKLNASSGSFVRAKVTKHVDVIEPQQPIILTISKVKVSLPPTTPASYLSQLLRELA</sequence>